<dbReference type="EMBL" id="BAAACF010000001">
    <property type="protein sequence ID" value="GAA0724014.1"/>
    <property type="molecule type" value="Genomic_DNA"/>
</dbReference>
<keyword evidence="8" id="KW-1185">Reference proteome</keyword>
<dbReference type="RefSeq" id="WP_343768867.1">
    <property type="nucleotide sequence ID" value="NZ_BAAACF010000001.1"/>
</dbReference>
<feature type="transmembrane region" description="Helical" evidence="6">
    <location>
        <begin position="399"/>
        <end position="421"/>
    </location>
</feature>
<reference evidence="7 8" key="1">
    <citation type="journal article" date="2019" name="Int. J. Syst. Evol. Microbiol.">
        <title>The Global Catalogue of Microorganisms (GCM) 10K type strain sequencing project: providing services to taxonomists for standard genome sequencing and annotation.</title>
        <authorList>
            <consortium name="The Broad Institute Genomics Platform"/>
            <consortium name="The Broad Institute Genome Sequencing Center for Infectious Disease"/>
            <person name="Wu L."/>
            <person name="Ma J."/>
        </authorList>
    </citation>
    <scope>NUCLEOTIDE SEQUENCE [LARGE SCALE GENOMIC DNA]</scope>
    <source>
        <strain evidence="7 8">JCM 1405</strain>
    </source>
</reference>
<protein>
    <submittedName>
        <fullName evidence="7">FtsW/RodA/SpoVE family cell cycle protein</fullName>
    </submittedName>
</protein>
<dbReference type="NCBIfam" id="NF038403">
    <property type="entry name" value="perm_prefix_1"/>
    <property type="match status" value="1"/>
</dbReference>
<feature type="transmembrane region" description="Helical" evidence="6">
    <location>
        <begin position="144"/>
        <end position="161"/>
    </location>
</feature>
<evidence type="ECO:0000256" key="2">
    <source>
        <dbReference type="ARBA" id="ARBA00022692"/>
    </source>
</evidence>
<dbReference type="InterPro" id="IPR047928">
    <property type="entry name" value="Perm_prefix_1"/>
</dbReference>
<sequence>MELMDFEVVREYIESLLKEVKNKEVHEEITLEILSHIEERYEDALERGLNSEEGILESIKAMGSPEEAGQRLNIVHKGKIEWGIVIPSILMCCIGVFLMFFMVGYDENFSRNMALRTVIYSVMGVIFAVLLYKFDYRKMERHCLKIFIGANLLLLFSVFWGNKIHGVKRFFTIGNSSIDIIQVFLFLICLSLPGVLKEVKDKGTRTLIYLIGIYGVPSSLLFLMPSVMSFIIYTGVYLILVKNSKLQKKEAFLLPGGVLGYISMKIITTPYMKARIAPFINMSKDPNGMGYINNQINNLIGLSKLFGNGIDKSLQLLPELHTDYVFVYVVYTFGWIFALALVGMVIFFIHRIFSTSRVVKDNYGKLILMSFATVFSIEFSWSILMNLNLVPIMSINCPFISYGGTAMVLNIASIGLMMSVYKRKNYSSKATIIN</sequence>
<organism evidence="7 8">
    <name type="scientific">Clostridium malenominatum</name>
    <dbReference type="NCBI Taxonomy" id="1539"/>
    <lineage>
        <taxon>Bacteria</taxon>
        <taxon>Bacillati</taxon>
        <taxon>Bacillota</taxon>
        <taxon>Clostridia</taxon>
        <taxon>Eubacteriales</taxon>
        <taxon>Clostridiaceae</taxon>
        <taxon>Clostridium</taxon>
    </lineage>
</organism>
<accession>A0ABN1IYI4</accession>
<keyword evidence="4 6" id="KW-1133">Transmembrane helix</keyword>
<feature type="transmembrane region" description="Helical" evidence="6">
    <location>
        <begin position="325"/>
        <end position="354"/>
    </location>
</feature>
<keyword evidence="2 6" id="KW-0812">Transmembrane</keyword>
<name>A0ABN1IYI4_9CLOT</name>
<proteinExistence type="predicted"/>
<keyword evidence="3" id="KW-0133">Cell shape</keyword>
<evidence type="ECO:0000256" key="1">
    <source>
        <dbReference type="ARBA" id="ARBA00004141"/>
    </source>
</evidence>
<dbReference type="InterPro" id="IPR001182">
    <property type="entry name" value="FtsW/RodA"/>
</dbReference>
<dbReference type="Pfam" id="PF01098">
    <property type="entry name" value="FTSW_RODA_SPOVE"/>
    <property type="match status" value="1"/>
</dbReference>
<feature type="transmembrane region" description="Helical" evidence="6">
    <location>
        <begin position="80"/>
        <end position="101"/>
    </location>
</feature>
<evidence type="ECO:0000256" key="5">
    <source>
        <dbReference type="ARBA" id="ARBA00023136"/>
    </source>
</evidence>
<feature type="transmembrane region" description="Helical" evidence="6">
    <location>
        <begin position="173"/>
        <end position="195"/>
    </location>
</feature>
<comment type="caution">
    <text evidence="7">The sequence shown here is derived from an EMBL/GenBank/DDBJ whole genome shotgun (WGS) entry which is preliminary data.</text>
</comment>
<evidence type="ECO:0000256" key="4">
    <source>
        <dbReference type="ARBA" id="ARBA00022989"/>
    </source>
</evidence>
<evidence type="ECO:0000256" key="6">
    <source>
        <dbReference type="SAM" id="Phobius"/>
    </source>
</evidence>
<gene>
    <name evidence="7" type="ORF">GCM10008905_17370</name>
</gene>
<dbReference type="PANTHER" id="PTHR30474">
    <property type="entry name" value="CELL CYCLE PROTEIN"/>
    <property type="match status" value="1"/>
</dbReference>
<feature type="transmembrane region" description="Helical" evidence="6">
    <location>
        <begin position="366"/>
        <end position="387"/>
    </location>
</feature>
<evidence type="ECO:0000313" key="7">
    <source>
        <dbReference type="EMBL" id="GAA0724014.1"/>
    </source>
</evidence>
<dbReference type="PANTHER" id="PTHR30474:SF1">
    <property type="entry name" value="PEPTIDOGLYCAN GLYCOSYLTRANSFERASE MRDB"/>
    <property type="match status" value="1"/>
</dbReference>
<evidence type="ECO:0000256" key="3">
    <source>
        <dbReference type="ARBA" id="ARBA00022960"/>
    </source>
</evidence>
<dbReference type="Proteomes" id="UP001500339">
    <property type="component" value="Unassembled WGS sequence"/>
</dbReference>
<keyword evidence="5 6" id="KW-0472">Membrane</keyword>
<comment type="subcellular location">
    <subcellularLocation>
        <location evidence="1">Membrane</location>
        <topology evidence="1">Multi-pass membrane protein</topology>
    </subcellularLocation>
</comment>
<evidence type="ECO:0000313" key="8">
    <source>
        <dbReference type="Proteomes" id="UP001500339"/>
    </source>
</evidence>
<feature type="transmembrane region" description="Helical" evidence="6">
    <location>
        <begin position="113"/>
        <end position="132"/>
    </location>
</feature>
<feature type="transmembrane region" description="Helical" evidence="6">
    <location>
        <begin position="207"/>
        <end position="240"/>
    </location>
</feature>